<evidence type="ECO:0000313" key="3">
    <source>
        <dbReference type="EMBL" id="OHS93225.1"/>
    </source>
</evidence>
<feature type="transmembrane region" description="Helical" evidence="2">
    <location>
        <begin position="6"/>
        <end position="28"/>
    </location>
</feature>
<protein>
    <recommendedName>
        <fullName evidence="5">SMP-LTD domain-containing protein</fullName>
    </recommendedName>
</protein>
<dbReference type="AlphaFoldDB" id="A0A1J4J3A3"/>
<name>A0A1J4J3A3_9EUKA</name>
<reference evidence="3" key="1">
    <citation type="submission" date="2016-10" db="EMBL/GenBank/DDBJ databases">
        <authorList>
            <person name="Benchimol M."/>
            <person name="Almeida L.G."/>
            <person name="Vasconcelos A.T."/>
            <person name="Perreira-Neves A."/>
            <person name="Rosa I.A."/>
            <person name="Tasca T."/>
            <person name="Bogo M.R."/>
            <person name="de Souza W."/>
        </authorList>
    </citation>
    <scope>NUCLEOTIDE SEQUENCE [LARGE SCALE GENOMIC DNA]</scope>
    <source>
        <strain evidence="3">K</strain>
    </source>
</reference>
<dbReference type="EMBL" id="MLAK01001423">
    <property type="protein sequence ID" value="OHS93225.1"/>
    <property type="molecule type" value="Genomic_DNA"/>
</dbReference>
<feature type="compositionally biased region" description="Basic and acidic residues" evidence="1">
    <location>
        <begin position="247"/>
        <end position="256"/>
    </location>
</feature>
<dbReference type="RefSeq" id="XP_068346362.1">
    <property type="nucleotide sequence ID" value="XM_068513237.1"/>
</dbReference>
<sequence>MFAYIPLFFGFIVGVIGSIIMFLIIGIFTKPNRSKRPAFTKNTSPTKKRETASWLNIIFARLNSSRIDSTILGTICSTLTKEILSDPHRPEALTEVNIVPLKPPAKSPLFTDFVIKPNDSFSTLSFCVQYQGQPSLAIYCSSSGGAFDFPKLFTIKVQIELLVKLLVAKISLSFDEHKNAVLNIGNDLIVELEFRPLFEGQVASQRHVESISYWLSNLILKNLRGKTFPILLGENGGFKVEEEEDNSEGKENSDDKFNDDDD</sequence>
<evidence type="ECO:0000256" key="1">
    <source>
        <dbReference type="SAM" id="MobiDB-lite"/>
    </source>
</evidence>
<dbReference type="Proteomes" id="UP000179807">
    <property type="component" value="Unassembled WGS sequence"/>
</dbReference>
<keyword evidence="4" id="KW-1185">Reference proteome</keyword>
<keyword evidence="2" id="KW-1133">Transmembrane helix</keyword>
<accession>A0A1J4J3A3</accession>
<evidence type="ECO:0000313" key="4">
    <source>
        <dbReference type="Proteomes" id="UP000179807"/>
    </source>
</evidence>
<keyword evidence="2" id="KW-0812">Transmembrane</keyword>
<gene>
    <name evidence="3" type="ORF">TRFO_40493</name>
</gene>
<keyword evidence="2" id="KW-0472">Membrane</keyword>
<evidence type="ECO:0000256" key="2">
    <source>
        <dbReference type="SAM" id="Phobius"/>
    </source>
</evidence>
<dbReference type="VEuPathDB" id="TrichDB:TRFO_40493"/>
<proteinExistence type="predicted"/>
<comment type="caution">
    <text evidence="3">The sequence shown here is derived from an EMBL/GenBank/DDBJ whole genome shotgun (WGS) entry which is preliminary data.</text>
</comment>
<feature type="region of interest" description="Disordered" evidence="1">
    <location>
        <begin position="239"/>
        <end position="262"/>
    </location>
</feature>
<dbReference type="OrthoDB" id="26740at2759"/>
<dbReference type="GeneID" id="94847941"/>
<organism evidence="3 4">
    <name type="scientific">Tritrichomonas foetus</name>
    <dbReference type="NCBI Taxonomy" id="1144522"/>
    <lineage>
        <taxon>Eukaryota</taxon>
        <taxon>Metamonada</taxon>
        <taxon>Parabasalia</taxon>
        <taxon>Tritrichomonadida</taxon>
        <taxon>Tritrichomonadidae</taxon>
        <taxon>Tritrichomonas</taxon>
    </lineage>
</organism>
<evidence type="ECO:0008006" key="5">
    <source>
        <dbReference type="Google" id="ProtNLM"/>
    </source>
</evidence>